<dbReference type="Proteomes" id="UP000682892">
    <property type="component" value="Unassembled WGS sequence"/>
</dbReference>
<feature type="compositionally biased region" description="Low complexity" evidence="1">
    <location>
        <begin position="344"/>
        <end position="371"/>
    </location>
</feature>
<dbReference type="AlphaFoldDB" id="Q16RQ1"/>
<reference evidence="2" key="1">
    <citation type="submission" date="2005-10" db="EMBL/GenBank/DDBJ databases">
        <authorList>
            <person name="Loftus B.J."/>
            <person name="Nene V.M."/>
            <person name="Hannick L.I."/>
            <person name="Bidwell S."/>
            <person name="Haas B."/>
            <person name="Amedeo P."/>
            <person name="Orvis J."/>
            <person name="Wortman J.R."/>
            <person name="White O.R."/>
            <person name="Salzberg S."/>
            <person name="Shumway M."/>
            <person name="Koo H."/>
            <person name="Zhao Y."/>
            <person name="Holmes M."/>
            <person name="Miller J."/>
            <person name="Schatz M."/>
            <person name="Pop M."/>
            <person name="Pai G."/>
            <person name="Utterback T."/>
            <person name="Rogers Y.-H."/>
            <person name="Kravitz S."/>
            <person name="Fraser C.M."/>
        </authorList>
    </citation>
    <scope>NUCLEOTIDE SEQUENCE</scope>
    <source>
        <strain evidence="2">Liverpool</strain>
    </source>
</reference>
<sequence length="440" mass="46974">MISSLKLKSDHRSPSRSQVALARLLTCKLNRSNLRAPLERKISHFQLEPQTVKMGTARIRLKMLPFLLSLTVAIVSAGNRHHRHVQLDPTVARWVELGSSLKADQDVGYSECSGPFCSEFDQEILRMKRQDDTANAANDAAAAQGAPATNATGSGQDSNNGTAEVPLPPPVQVYPKMPKNFPFPNLDVVQQPPVPTRARKIPRIQSPYPAAPQAPVPQLPATGLEKPSLQDPLPVQQQVPDLGTPIEPVNDPNAADSVKLPDVAEAPEVQDLSEFTVPGTNDAVVQKPSEKETPPVASVGRPDAAQAPSSTADQPRRQGPMLGPEDWRFSEQAKRRCKTAFKQPCAPIGGPAMAGPPMAGPPMGQRAPPAGCRTQQAQPMAPGQPSGSDPWKSAEQKTAADLNQRDDTTPPEGAPAESAGERHGLAVVALVLANGLYLLM</sequence>
<feature type="region of interest" description="Disordered" evidence="1">
    <location>
        <begin position="207"/>
        <end position="424"/>
    </location>
</feature>
<name>Q16RQ1_AEDAE</name>
<evidence type="ECO:0000313" key="3">
    <source>
        <dbReference type="Proteomes" id="UP000682892"/>
    </source>
</evidence>
<feature type="compositionally biased region" description="Low complexity" evidence="1">
    <location>
        <begin position="229"/>
        <end position="242"/>
    </location>
</feature>
<feature type="compositionally biased region" description="Pro residues" evidence="1">
    <location>
        <begin position="209"/>
        <end position="218"/>
    </location>
</feature>
<dbReference type="HOGENOM" id="CLU_714151_0_0_1"/>
<organism evidence="2 3">
    <name type="scientific">Aedes aegypti</name>
    <name type="common">Yellowfever mosquito</name>
    <name type="synonym">Culex aegypti</name>
    <dbReference type="NCBI Taxonomy" id="7159"/>
    <lineage>
        <taxon>Eukaryota</taxon>
        <taxon>Metazoa</taxon>
        <taxon>Ecdysozoa</taxon>
        <taxon>Arthropoda</taxon>
        <taxon>Hexapoda</taxon>
        <taxon>Insecta</taxon>
        <taxon>Pterygota</taxon>
        <taxon>Neoptera</taxon>
        <taxon>Endopterygota</taxon>
        <taxon>Diptera</taxon>
        <taxon>Nematocera</taxon>
        <taxon>Culicoidea</taxon>
        <taxon>Culicidae</taxon>
        <taxon>Culicinae</taxon>
        <taxon>Aedini</taxon>
        <taxon>Aedes</taxon>
        <taxon>Stegomyia</taxon>
    </lineage>
</organism>
<gene>
    <name evidence="2" type="ORF">AaeL_AAEL010882</name>
</gene>
<reference evidence="2" key="3">
    <citation type="submission" date="2012-09" db="EMBL/GenBank/DDBJ databases">
        <authorList>
            <consortium name="VectorBase"/>
        </authorList>
    </citation>
    <scope>NUCLEOTIDE SEQUENCE</scope>
    <source>
        <strain evidence="2">Liverpool</strain>
    </source>
</reference>
<evidence type="ECO:0000313" key="2">
    <source>
        <dbReference type="EMBL" id="EAT37085.1"/>
    </source>
</evidence>
<feature type="compositionally biased region" description="Basic and acidic residues" evidence="1">
    <location>
        <begin position="325"/>
        <end position="334"/>
    </location>
</feature>
<feature type="region of interest" description="Disordered" evidence="1">
    <location>
        <begin position="135"/>
        <end position="178"/>
    </location>
</feature>
<protein>
    <submittedName>
        <fullName evidence="2">AAEL010882-PA</fullName>
    </submittedName>
</protein>
<feature type="compositionally biased region" description="Low complexity" evidence="1">
    <location>
        <begin position="135"/>
        <end position="152"/>
    </location>
</feature>
<dbReference type="EMBL" id="CH477700">
    <property type="protein sequence ID" value="EAT37085.1"/>
    <property type="molecule type" value="Genomic_DNA"/>
</dbReference>
<dbReference type="VEuPathDB" id="VectorBase:AAEL010882"/>
<evidence type="ECO:0000256" key="1">
    <source>
        <dbReference type="SAM" id="MobiDB-lite"/>
    </source>
</evidence>
<accession>Q16RQ1</accession>
<dbReference type="PaxDb" id="7159-AAEL010882-PA"/>
<proteinExistence type="predicted"/>
<feature type="compositionally biased region" description="Polar residues" evidence="1">
    <location>
        <begin position="153"/>
        <end position="162"/>
    </location>
</feature>
<reference evidence="2" key="2">
    <citation type="journal article" date="2007" name="Science">
        <title>Genome sequence of Aedes aegypti, a major arbovirus vector.</title>
        <authorList>
            <person name="Nene V."/>
            <person name="Wortman J.R."/>
            <person name="Lawson D."/>
            <person name="Haas B."/>
            <person name="Kodira C."/>
            <person name="Tu Z.J."/>
            <person name="Loftus B."/>
            <person name="Xi Z."/>
            <person name="Megy K."/>
            <person name="Grabherr M."/>
            <person name="Ren Q."/>
            <person name="Zdobnov E.M."/>
            <person name="Lobo N.F."/>
            <person name="Campbell K.S."/>
            <person name="Brown S.E."/>
            <person name="Bonaldo M.F."/>
            <person name="Zhu J."/>
            <person name="Sinkins S.P."/>
            <person name="Hogenkamp D.G."/>
            <person name="Amedeo P."/>
            <person name="Arensburger P."/>
            <person name="Atkinson P.W."/>
            <person name="Bidwell S."/>
            <person name="Biedler J."/>
            <person name="Birney E."/>
            <person name="Bruggner R.V."/>
            <person name="Costas J."/>
            <person name="Coy M.R."/>
            <person name="Crabtree J."/>
            <person name="Crawford M."/>
            <person name="Debruyn B."/>
            <person name="Decaprio D."/>
            <person name="Eiglmeier K."/>
            <person name="Eisenstadt E."/>
            <person name="El-Dorry H."/>
            <person name="Gelbart W.M."/>
            <person name="Gomes S.L."/>
            <person name="Hammond M."/>
            <person name="Hannick L.I."/>
            <person name="Hogan J.R."/>
            <person name="Holmes M.H."/>
            <person name="Jaffe D."/>
            <person name="Johnston J.S."/>
            <person name="Kennedy R.C."/>
            <person name="Koo H."/>
            <person name="Kravitz S."/>
            <person name="Kriventseva E.V."/>
            <person name="Kulp D."/>
            <person name="Labutti K."/>
            <person name="Lee E."/>
            <person name="Li S."/>
            <person name="Lovin D.D."/>
            <person name="Mao C."/>
            <person name="Mauceli E."/>
            <person name="Menck C.F."/>
            <person name="Miller J.R."/>
            <person name="Montgomery P."/>
            <person name="Mori A."/>
            <person name="Nascimento A.L."/>
            <person name="Naveira H.F."/>
            <person name="Nusbaum C."/>
            <person name="O'leary S."/>
            <person name="Orvis J."/>
            <person name="Pertea M."/>
            <person name="Quesneville H."/>
            <person name="Reidenbach K.R."/>
            <person name="Rogers Y.H."/>
            <person name="Roth C.W."/>
            <person name="Schneider J.R."/>
            <person name="Schatz M."/>
            <person name="Shumway M."/>
            <person name="Stanke M."/>
            <person name="Stinson E.O."/>
            <person name="Tubio J.M."/>
            <person name="Vanzee J.P."/>
            <person name="Verjovski-Almeida S."/>
            <person name="Werner D."/>
            <person name="White O."/>
            <person name="Wyder S."/>
            <person name="Zeng Q."/>
            <person name="Zhao Q."/>
            <person name="Zhao Y."/>
            <person name="Hill C.A."/>
            <person name="Raikhel A.S."/>
            <person name="Soares M.B."/>
            <person name="Knudson D.L."/>
            <person name="Lee N.H."/>
            <person name="Galagan J."/>
            <person name="Salzberg S.L."/>
            <person name="Paulsen I.T."/>
            <person name="Dimopoulos G."/>
            <person name="Collins F.H."/>
            <person name="Birren B."/>
            <person name="Fraser-Liggett C.M."/>
            <person name="Severson D.W."/>
        </authorList>
    </citation>
    <scope>NUCLEOTIDE SEQUENCE [LARGE SCALE GENOMIC DNA]</scope>
    <source>
        <strain evidence="2">Liverpool</strain>
    </source>
</reference>
<dbReference type="OMA" id="WRFSEQA"/>